<feature type="domain" description="C2H2-type" evidence="2">
    <location>
        <begin position="57"/>
        <end position="78"/>
    </location>
</feature>
<dbReference type="AlphaFoldDB" id="A0AAN8K2F4"/>
<evidence type="ECO:0000313" key="4">
    <source>
        <dbReference type="Proteomes" id="UP001347796"/>
    </source>
</evidence>
<feature type="compositionally biased region" description="Basic and acidic residues" evidence="1">
    <location>
        <begin position="23"/>
        <end position="34"/>
    </location>
</feature>
<protein>
    <recommendedName>
        <fullName evidence="2">C2H2-type domain-containing protein</fullName>
    </recommendedName>
</protein>
<dbReference type="InterPro" id="IPR013087">
    <property type="entry name" value="Znf_C2H2_type"/>
</dbReference>
<reference evidence="3 4" key="1">
    <citation type="submission" date="2024-01" db="EMBL/GenBank/DDBJ databases">
        <title>The genome of the rayed Mediterranean limpet Patella caerulea (Linnaeus, 1758).</title>
        <authorList>
            <person name="Anh-Thu Weber A."/>
            <person name="Halstead-Nussloch G."/>
        </authorList>
    </citation>
    <scope>NUCLEOTIDE SEQUENCE [LARGE SCALE GENOMIC DNA]</scope>
    <source>
        <strain evidence="3">AATW-2023a</strain>
        <tissue evidence="3">Whole specimen</tissue>
    </source>
</reference>
<evidence type="ECO:0000313" key="3">
    <source>
        <dbReference type="EMBL" id="KAK6187971.1"/>
    </source>
</evidence>
<comment type="caution">
    <text evidence="3">The sequence shown here is derived from an EMBL/GenBank/DDBJ whole genome shotgun (WGS) entry which is preliminary data.</text>
</comment>
<accession>A0AAN8K2F4</accession>
<proteinExistence type="predicted"/>
<organism evidence="3 4">
    <name type="scientific">Patella caerulea</name>
    <name type="common">Rayed Mediterranean limpet</name>
    <dbReference type="NCBI Taxonomy" id="87958"/>
    <lineage>
        <taxon>Eukaryota</taxon>
        <taxon>Metazoa</taxon>
        <taxon>Spiralia</taxon>
        <taxon>Lophotrochozoa</taxon>
        <taxon>Mollusca</taxon>
        <taxon>Gastropoda</taxon>
        <taxon>Patellogastropoda</taxon>
        <taxon>Patelloidea</taxon>
        <taxon>Patellidae</taxon>
        <taxon>Patella</taxon>
    </lineage>
</organism>
<feature type="region of interest" description="Disordered" evidence="1">
    <location>
        <begin position="23"/>
        <end position="47"/>
    </location>
</feature>
<gene>
    <name evidence="3" type="ORF">SNE40_005886</name>
</gene>
<sequence>MNTDYIHWDDSDMDLEDLLGEFTEHDDERVRDDTSSDDQNPRLAGEENIRPVQTYICPVCKKIYKTIRGFRGHVNITHNMPDLKAHENRTNKEQCIDTDKSEKGDGSPLRIFEFFQTILIESILLTVTQMTSSRVLSEKRRNINLIGVKISESCEAKKKIQEFLENPLFSIFSKLGVGLSMGSDREHMCKAFHVLRLDDKFCSDFSRLIIFANADLHTRHSFIQSFLQKLVTVLLQTTNRSIEKSSEVEPTDISFSDQSVLFYIAGFIVHALNKKKIVCEKFVSATGEKYIRKFQSWSDRINRGGLKIPSDNFYLLIRNMECEMRKHVNLEKLSSTTLLCLKLKEILMTNFMVKFYWEKFNYEESERKGMYVLETIIDIFLKVRGNATTKFIKRCIQKEKVLLKHTKNSTSLRKSLKK</sequence>
<evidence type="ECO:0000259" key="2">
    <source>
        <dbReference type="PROSITE" id="PS00028"/>
    </source>
</evidence>
<dbReference type="Proteomes" id="UP001347796">
    <property type="component" value="Unassembled WGS sequence"/>
</dbReference>
<evidence type="ECO:0000256" key="1">
    <source>
        <dbReference type="SAM" id="MobiDB-lite"/>
    </source>
</evidence>
<keyword evidence="4" id="KW-1185">Reference proteome</keyword>
<dbReference type="PROSITE" id="PS00028">
    <property type="entry name" value="ZINC_FINGER_C2H2_1"/>
    <property type="match status" value="1"/>
</dbReference>
<name>A0AAN8K2F4_PATCE</name>
<dbReference type="EMBL" id="JAZGQO010000004">
    <property type="protein sequence ID" value="KAK6187971.1"/>
    <property type="molecule type" value="Genomic_DNA"/>
</dbReference>